<gene>
    <name evidence="2" type="ORF">TVAG_496100</name>
</gene>
<feature type="compositionally biased region" description="Polar residues" evidence="1">
    <location>
        <begin position="426"/>
        <end position="445"/>
    </location>
</feature>
<reference evidence="2" key="1">
    <citation type="submission" date="2006-10" db="EMBL/GenBank/DDBJ databases">
        <authorList>
            <person name="Amadeo P."/>
            <person name="Zhao Q."/>
            <person name="Wortman J."/>
            <person name="Fraser-Liggett C."/>
            <person name="Carlton J."/>
        </authorList>
    </citation>
    <scope>NUCLEOTIDE SEQUENCE</scope>
    <source>
        <strain evidence="2">G3</strain>
    </source>
</reference>
<dbReference type="InParanoid" id="A2DVP9"/>
<protein>
    <submittedName>
        <fullName evidence="2">Uncharacterized protein</fullName>
    </submittedName>
</protein>
<evidence type="ECO:0000313" key="3">
    <source>
        <dbReference type="Proteomes" id="UP000001542"/>
    </source>
</evidence>
<feature type="compositionally biased region" description="Polar residues" evidence="1">
    <location>
        <begin position="375"/>
        <end position="409"/>
    </location>
</feature>
<dbReference type="RefSeq" id="XP_001327814.1">
    <property type="nucleotide sequence ID" value="XM_001327779.1"/>
</dbReference>
<dbReference type="KEGG" id="tva:4773594"/>
<reference evidence="2" key="2">
    <citation type="journal article" date="2007" name="Science">
        <title>Draft genome sequence of the sexually transmitted pathogen Trichomonas vaginalis.</title>
        <authorList>
            <person name="Carlton J.M."/>
            <person name="Hirt R.P."/>
            <person name="Silva J.C."/>
            <person name="Delcher A.L."/>
            <person name="Schatz M."/>
            <person name="Zhao Q."/>
            <person name="Wortman J.R."/>
            <person name="Bidwell S.L."/>
            <person name="Alsmark U.C.M."/>
            <person name="Besteiro S."/>
            <person name="Sicheritz-Ponten T."/>
            <person name="Noel C.J."/>
            <person name="Dacks J.B."/>
            <person name="Foster P.G."/>
            <person name="Simillion C."/>
            <person name="Van de Peer Y."/>
            <person name="Miranda-Saavedra D."/>
            <person name="Barton G.J."/>
            <person name="Westrop G.D."/>
            <person name="Mueller S."/>
            <person name="Dessi D."/>
            <person name="Fiori P.L."/>
            <person name="Ren Q."/>
            <person name="Paulsen I."/>
            <person name="Zhang H."/>
            <person name="Bastida-Corcuera F.D."/>
            <person name="Simoes-Barbosa A."/>
            <person name="Brown M.T."/>
            <person name="Hayes R.D."/>
            <person name="Mukherjee M."/>
            <person name="Okumura C.Y."/>
            <person name="Schneider R."/>
            <person name="Smith A.J."/>
            <person name="Vanacova S."/>
            <person name="Villalvazo M."/>
            <person name="Haas B.J."/>
            <person name="Pertea M."/>
            <person name="Feldblyum T.V."/>
            <person name="Utterback T.R."/>
            <person name="Shu C.L."/>
            <person name="Osoegawa K."/>
            <person name="de Jong P.J."/>
            <person name="Hrdy I."/>
            <person name="Horvathova L."/>
            <person name="Zubacova Z."/>
            <person name="Dolezal P."/>
            <person name="Malik S.B."/>
            <person name="Logsdon J.M. Jr."/>
            <person name="Henze K."/>
            <person name="Gupta A."/>
            <person name="Wang C.C."/>
            <person name="Dunne R.L."/>
            <person name="Upcroft J.A."/>
            <person name="Upcroft P."/>
            <person name="White O."/>
            <person name="Salzberg S.L."/>
            <person name="Tang P."/>
            <person name="Chiu C.-H."/>
            <person name="Lee Y.-S."/>
            <person name="Embley T.M."/>
            <person name="Coombs G.H."/>
            <person name="Mottram J.C."/>
            <person name="Tachezy J."/>
            <person name="Fraser-Liggett C.M."/>
            <person name="Johnson P.J."/>
        </authorList>
    </citation>
    <scope>NUCLEOTIDE SEQUENCE [LARGE SCALE GENOMIC DNA]</scope>
    <source>
        <strain evidence="2">G3</strain>
    </source>
</reference>
<dbReference type="VEuPathDB" id="TrichDB:TVAG_496100"/>
<sequence length="889" mass="101478">MNVLSEAQLKELYISTFNPDKKDTLKVADVIKKFTNASFSELQLVFSILSRYVEVQPELANLMVKDLNNLASYGVHPKLTESVALFYVSLSKANPTVASRFNVSLILNKFQNLDKIVSKLFLDQLYKTEKNIKSVYNEESLQIILNIIVTSSDEAVRFKAKKLFSCTLGHSSEKTCDSTLKLLFSIMKTKPDFLIFFSAQLYLITEKYPSLSKEFDANAPILVDCLRQNFNPKYQEIVDRYSERSYKLHENPAVYKELLKVGYKSNKFIDEMLLDKYNLVPTQNMQPNIQQNTIQQPFKATPQQNSNQNAVIISPAFTMQNAAIQAQALNGSAQTFNNNQQNQVVSNLQNIPKQISQQQAPTPQPTPQKAPGAPSKQQAQVSTPQNINKSNPLQKQPNTPQTPLQSPAKKNSFPSSQAMAAPSPPNLKSKSNQSPITSSQKQASQDEPIFIGSSSDDDEGPIPPDEIANELAKFAKMDSKTFLDKCNECVNLMKRIPKQTQYEKAIKTHAKQISDKVVNLYYFISKNPKDCDIYNEEDIHKTFKMQVVVDSTSYDFQFHYNDTFLWISFLINLQTNQELKEMASKLNSDSKLRYAAFCLFANGGGSEKYQRYQYKYNSNVYNEMTSIISASAQMMKHKKYPEAGLAFRAEPIVFNQDVYFKFADSFSMNDKLAAKVQNLLGTLKLSKKLIKPEKPVDIDMDRFNEWIVKSEQLTELDYSPAAKFVLEERLFPLDLRYKIARNLASSMTRFTCNLEPLKLEFDSSNILEKCFENYPVILYSSNTQFIYNGKQLTNREFMIELSSRFRATQTEISPDKSFKMGLIIAMCFVLNSKHVLKLNKEFFKKMKNDSSSLLITSSFKRGLTTAIPYNVYQTFSCKDIMQLFQINIP</sequence>
<evidence type="ECO:0000256" key="1">
    <source>
        <dbReference type="SAM" id="MobiDB-lite"/>
    </source>
</evidence>
<feature type="compositionally biased region" description="Low complexity" evidence="1">
    <location>
        <begin position="412"/>
        <end position="421"/>
    </location>
</feature>
<dbReference type="Proteomes" id="UP000001542">
    <property type="component" value="Unassembled WGS sequence"/>
</dbReference>
<keyword evidence="3" id="KW-1185">Reference proteome</keyword>
<accession>A2DVP9</accession>
<evidence type="ECO:0000313" key="2">
    <source>
        <dbReference type="EMBL" id="EAY15591.1"/>
    </source>
</evidence>
<organism evidence="2 3">
    <name type="scientific">Trichomonas vaginalis (strain ATCC PRA-98 / G3)</name>
    <dbReference type="NCBI Taxonomy" id="412133"/>
    <lineage>
        <taxon>Eukaryota</taxon>
        <taxon>Metamonada</taxon>
        <taxon>Parabasalia</taxon>
        <taxon>Trichomonadida</taxon>
        <taxon>Trichomonadidae</taxon>
        <taxon>Trichomonas</taxon>
    </lineage>
</organism>
<dbReference type="EMBL" id="DS113254">
    <property type="protein sequence ID" value="EAY15591.1"/>
    <property type="molecule type" value="Genomic_DNA"/>
</dbReference>
<dbReference type="VEuPathDB" id="TrichDB:TVAGG3_0276270"/>
<feature type="region of interest" description="Disordered" evidence="1">
    <location>
        <begin position="355"/>
        <end position="465"/>
    </location>
</feature>
<name>A2DVP9_TRIV3</name>
<proteinExistence type="predicted"/>
<dbReference type="AlphaFoldDB" id="A2DVP9"/>